<feature type="binding site" evidence="2">
    <location>
        <position position="10"/>
    </location>
    <ligand>
        <name>Mg(2+)</name>
        <dbReference type="ChEBI" id="CHEBI:18420"/>
    </ligand>
</feature>
<dbReference type="OrthoDB" id="4191603at2"/>
<evidence type="ECO:0000313" key="4">
    <source>
        <dbReference type="Proteomes" id="UP000002016"/>
    </source>
</evidence>
<dbReference type="SUPFAM" id="SSF64005">
    <property type="entry name" value="Undecaprenyl diphosphate synthase"/>
    <property type="match status" value="1"/>
</dbReference>
<keyword evidence="4" id="KW-1185">Reference proteome</keyword>
<feature type="binding site" evidence="2">
    <location>
        <position position="15"/>
    </location>
    <ligand>
        <name>substrate</name>
    </ligand>
</feature>
<dbReference type="InterPro" id="IPR018520">
    <property type="entry name" value="UPP_synth-like_CS"/>
</dbReference>
<gene>
    <name evidence="3" type="ordered locus">Tlet_1794</name>
</gene>
<dbReference type="RefSeq" id="WP_012003824.1">
    <property type="nucleotide sequence ID" value="NC_009828.1"/>
</dbReference>
<dbReference type="PANTHER" id="PTHR10291">
    <property type="entry name" value="DEHYDRODOLICHYL DIPHOSPHATE SYNTHASE FAMILY MEMBER"/>
    <property type="match status" value="1"/>
</dbReference>
<keyword evidence="2" id="KW-0479">Metal-binding</keyword>
<dbReference type="PANTHER" id="PTHR10291:SF0">
    <property type="entry name" value="DEHYDRODOLICHYL DIPHOSPHATE SYNTHASE 2"/>
    <property type="match status" value="1"/>
</dbReference>
<protein>
    <recommendedName>
        <fullName evidence="2">Isoprenyl transferase</fullName>
        <ecNumber evidence="2">2.5.1.-</ecNumber>
    </recommendedName>
</protein>
<dbReference type="FunFam" id="3.40.1180.10:FF:000001">
    <property type="entry name" value="(2E,6E)-farnesyl-diphosphate-specific ditrans,polycis-undecaprenyl-diphosphate synthase"/>
    <property type="match status" value="1"/>
</dbReference>
<feature type="binding site" evidence="2">
    <location>
        <position position="172"/>
    </location>
    <ligand>
        <name>substrate</name>
    </ligand>
</feature>
<dbReference type="GO" id="GO:0000287">
    <property type="term" value="F:magnesium ion binding"/>
    <property type="evidence" value="ECO:0007669"/>
    <property type="project" value="UniProtKB-UniRule"/>
</dbReference>
<dbReference type="EMBL" id="CP000812">
    <property type="protein sequence ID" value="ABV34348.1"/>
    <property type="molecule type" value="Genomic_DNA"/>
</dbReference>
<feature type="binding site" evidence="2">
    <location>
        <position position="61"/>
    </location>
    <ligand>
        <name>substrate</name>
    </ligand>
</feature>
<proteinExistence type="inferred from homology"/>
<evidence type="ECO:0000256" key="2">
    <source>
        <dbReference type="HAMAP-Rule" id="MF_01139"/>
    </source>
</evidence>
<evidence type="ECO:0000313" key="3">
    <source>
        <dbReference type="EMBL" id="ABV34348.1"/>
    </source>
</evidence>
<dbReference type="GO" id="GO:0016094">
    <property type="term" value="P:polyprenol biosynthetic process"/>
    <property type="evidence" value="ECO:0007669"/>
    <property type="project" value="TreeGrafter"/>
</dbReference>
<keyword evidence="1 2" id="KW-0808">Transferase</keyword>
<dbReference type="HOGENOM" id="CLU_038505_1_1_0"/>
<dbReference type="eggNOG" id="COG0020">
    <property type="taxonomic scope" value="Bacteria"/>
</dbReference>
<dbReference type="KEGG" id="tle:Tlet_1794"/>
<dbReference type="EC" id="2.5.1.-" evidence="2"/>
<dbReference type="AlphaFoldDB" id="A8F864"/>
<feature type="binding site" evidence="2">
    <location>
        <position position="191"/>
    </location>
    <ligand>
        <name>Mg(2+)</name>
        <dbReference type="ChEBI" id="CHEBI:18420"/>
    </ligand>
</feature>
<reference evidence="3 4" key="1">
    <citation type="submission" date="2007-08" db="EMBL/GenBank/DDBJ databases">
        <title>Complete sequence of Thermotoga lettingae TMO.</title>
        <authorList>
            <consortium name="US DOE Joint Genome Institute"/>
            <person name="Copeland A."/>
            <person name="Lucas S."/>
            <person name="Lapidus A."/>
            <person name="Barry K."/>
            <person name="Glavina del Rio T."/>
            <person name="Dalin E."/>
            <person name="Tice H."/>
            <person name="Pitluck S."/>
            <person name="Foster B."/>
            <person name="Bruce D."/>
            <person name="Schmutz J."/>
            <person name="Larimer F."/>
            <person name="Land M."/>
            <person name="Hauser L."/>
            <person name="Kyrpides N."/>
            <person name="Mikhailova N."/>
            <person name="Nelson K."/>
            <person name="Gogarten J.P."/>
            <person name="Noll K."/>
            <person name="Richardson P."/>
        </authorList>
    </citation>
    <scope>NUCLEOTIDE SEQUENCE [LARGE SCALE GENOMIC DNA]</scope>
    <source>
        <strain evidence="4">ATCC BAA-301 / DSM 14385 / NBRC 107922 / TMO</strain>
    </source>
</reference>
<organism evidence="3 4">
    <name type="scientific">Pseudothermotoga lettingae (strain ATCC BAA-301 / DSM 14385 / NBRC 107922 / TMO)</name>
    <name type="common">Thermotoga lettingae</name>
    <dbReference type="NCBI Taxonomy" id="416591"/>
    <lineage>
        <taxon>Bacteria</taxon>
        <taxon>Thermotogati</taxon>
        <taxon>Thermotogota</taxon>
        <taxon>Thermotogae</taxon>
        <taxon>Thermotogales</taxon>
        <taxon>Thermotogaceae</taxon>
        <taxon>Pseudothermotoga</taxon>
    </lineage>
</organism>
<sequence length="224" mass="26278">MITHLAFIMDGNGRWAQKKGLPRAEGHRRGAQKAEKVVEWCAELGIKYVTLYTFSTENWKRPKEEINYLFLLLVNTIKRKFNHMMKQGVRLRFCGVIDELPKQIADICREFEEKTKHNDKIQVILALNYGGRRELIDAFNRAIKAGVKSLSEDDFKQFLYLPDVPDPDFVIRTSGEIRISNFLLWQTAYSELYFTKTLWPDFARSDLLRALDDFNKRHRKFGGL</sequence>
<comment type="function">
    <text evidence="2">Catalyzes the condensation of isopentenyl diphosphate (IPP) with allylic pyrophosphates generating different type of terpenoids.</text>
</comment>
<accession>A8F864</accession>
<feature type="binding site" evidence="2">
    <location>
        <begin position="178"/>
        <end position="180"/>
    </location>
    <ligand>
        <name>substrate</name>
    </ligand>
</feature>
<dbReference type="CDD" id="cd00475">
    <property type="entry name" value="Cis_IPPS"/>
    <property type="match status" value="1"/>
</dbReference>
<dbReference type="GO" id="GO:0045547">
    <property type="term" value="F:ditrans,polycis-polyprenyl diphosphate synthase [(2E,6E)-farnesyl diphosphate specific] activity"/>
    <property type="evidence" value="ECO:0007669"/>
    <property type="project" value="TreeGrafter"/>
</dbReference>
<dbReference type="STRING" id="416591.Tlet_1794"/>
<dbReference type="HAMAP" id="MF_01139">
    <property type="entry name" value="ISPT"/>
    <property type="match status" value="1"/>
</dbReference>
<comment type="cofactor">
    <cofactor evidence="2">
        <name>Mg(2+)</name>
        <dbReference type="ChEBI" id="CHEBI:18420"/>
    </cofactor>
    <text evidence="2">Binds 2 magnesium ions per subunit.</text>
</comment>
<feature type="binding site" evidence="2">
    <location>
        <position position="59"/>
    </location>
    <ligand>
        <name>substrate</name>
    </ligand>
</feature>
<dbReference type="Proteomes" id="UP000002016">
    <property type="component" value="Chromosome"/>
</dbReference>
<dbReference type="Gene3D" id="3.40.1180.10">
    <property type="entry name" value="Decaprenyl diphosphate synthase-like"/>
    <property type="match status" value="1"/>
</dbReference>
<keyword evidence="2" id="KW-0460">Magnesium</keyword>
<feature type="binding site" evidence="2">
    <location>
        <begin position="11"/>
        <end position="14"/>
    </location>
    <ligand>
        <name>substrate</name>
    </ligand>
</feature>
<feature type="binding site" evidence="2">
    <location>
        <position position="23"/>
    </location>
    <ligand>
        <name>substrate</name>
    </ligand>
</feature>
<dbReference type="InterPro" id="IPR001441">
    <property type="entry name" value="UPP_synth-like"/>
</dbReference>
<feature type="active site" evidence="2">
    <location>
        <position position="10"/>
    </location>
</feature>
<comment type="similarity">
    <text evidence="2">Belongs to the UPP synthase family.</text>
</comment>
<dbReference type="PROSITE" id="PS01066">
    <property type="entry name" value="UPP_SYNTHASE"/>
    <property type="match status" value="1"/>
</dbReference>
<feature type="active site" description="Proton acceptor" evidence="2">
    <location>
        <position position="58"/>
    </location>
</feature>
<feature type="binding site" evidence="2">
    <location>
        <position position="27"/>
    </location>
    <ligand>
        <name>substrate</name>
    </ligand>
</feature>
<feature type="binding site" evidence="2">
    <location>
        <begin position="55"/>
        <end position="57"/>
    </location>
    <ligand>
        <name>substrate</name>
    </ligand>
</feature>
<reference evidence="3 4" key="2">
    <citation type="journal article" date="2009" name="Proc. Natl. Acad. Sci. U.S.A.">
        <title>On the chimeric nature, thermophilic origin, and phylogenetic placement of the Thermotogales.</title>
        <authorList>
            <person name="Zhaxybayeva O."/>
            <person name="Swithers K.S."/>
            <person name="Lapierre P."/>
            <person name="Fournier G.P."/>
            <person name="Bickhart D.M."/>
            <person name="DeBoy R.T."/>
            <person name="Nelson K.E."/>
            <person name="Nesbo C.L."/>
            <person name="Doolittle W.F."/>
            <person name="Gogarten J.P."/>
            <person name="Noll K.M."/>
        </authorList>
    </citation>
    <scope>NUCLEOTIDE SEQUENCE [LARGE SCALE GENOMIC DNA]</scope>
    <source>
        <strain evidence="4">ATCC BAA-301 / DSM 14385 / NBRC 107922 / TMO</strain>
    </source>
</reference>
<dbReference type="InterPro" id="IPR036424">
    <property type="entry name" value="UPP_synth-like_sf"/>
</dbReference>
<comment type="subunit">
    <text evidence="2">Homodimer.</text>
</comment>
<name>A8F864_PSELT</name>
<dbReference type="Pfam" id="PF01255">
    <property type="entry name" value="Prenyltransf"/>
    <property type="match status" value="1"/>
</dbReference>
<evidence type="ECO:0000256" key="1">
    <source>
        <dbReference type="ARBA" id="ARBA00022679"/>
    </source>
</evidence>
<dbReference type="NCBIfam" id="TIGR00055">
    <property type="entry name" value="uppS"/>
    <property type="match status" value="1"/>
</dbReference>